<dbReference type="OrthoDB" id="1862401at2759"/>
<dbReference type="AlphaFoldDB" id="A0A9J5WW93"/>
<name>A0A9J5WW93_SOLCO</name>
<evidence type="ECO:0000313" key="2">
    <source>
        <dbReference type="Proteomes" id="UP000824120"/>
    </source>
</evidence>
<keyword evidence="2" id="KW-1185">Reference proteome</keyword>
<dbReference type="Proteomes" id="UP000824120">
    <property type="component" value="Chromosome 10"/>
</dbReference>
<proteinExistence type="predicted"/>
<reference evidence="1 2" key="1">
    <citation type="submission" date="2020-09" db="EMBL/GenBank/DDBJ databases">
        <title>De no assembly of potato wild relative species, Solanum commersonii.</title>
        <authorList>
            <person name="Cho K."/>
        </authorList>
    </citation>
    <scope>NUCLEOTIDE SEQUENCE [LARGE SCALE GENOMIC DNA]</scope>
    <source>
        <strain evidence="1">LZ3.2</strain>
        <tissue evidence="1">Leaf</tissue>
    </source>
</reference>
<comment type="caution">
    <text evidence="1">The sequence shown here is derived from an EMBL/GenBank/DDBJ whole genome shotgun (WGS) entry which is preliminary data.</text>
</comment>
<dbReference type="EMBL" id="JACXVP010000010">
    <property type="protein sequence ID" value="KAG5579248.1"/>
    <property type="molecule type" value="Genomic_DNA"/>
</dbReference>
<evidence type="ECO:0000313" key="1">
    <source>
        <dbReference type="EMBL" id="KAG5579248.1"/>
    </source>
</evidence>
<sequence length="116" mass="14130">MTFRIITFIIIPFYDRSIVKDPYGLRDYIWEETKKHKTKMSDIIVTPRHDINIVRGTFTIGRDQIEKFKSCLRREFKSHVQQFLFSYFIPFLMRRIGLNFWAWVIFSFSLFFGKTT</sequence>
<gene>
    <name evidence="1" type="ORF">H5410_049875</name>
</gene>
<organism evidence="1 2">
    <name type="scientific">Solanum commersonii</name>
    <name type="common">Commerson's wild potato</name>
    <name type="synonym">Commerson's nightshade</name>
    <dbReference type="NCBI Taxonomy" id="4109"/>
    <lineage>
        <taxon>Eukaryota</taxon>
        <taxon>Viridiplantae</taxon>
        <taxon>Streptophyta</taxon>
        <taxon>Embryophyta</taxon>
        <taxon>Tracheophyta</taxon>
        <taxon>Spermatophyta</taxon>
        <taxon>Magnoliopsida</taxon>
        <taxon>eudicotyledons</taxon>
        <taxon>Gunneridae</taxon>
        <taxon>Pentapetalae</taxon>
        <taxon>asterids</taxon>
        <taxon>lamiids</taxon>
        <taxon>Solanales</taxon>
        <taxon>Solanaceae</taxon>
        <taxon>Solanoideae</taxon>
        <taxon>Solaneae</taxon>
        <taxon>Solanum</taxon>
    </lineage>
</organism>
<protein>
    <submittedName>
        <fullName evidence="1">Uncharacterized protein</fullName>
    </submittedName>
</protein>
<accession>A0A9J5WW93</accession>